<dbReference type="InterPro" id="IPR012334">
    <property type="entry name" value="Pectin_lyas_fold"/>
</dbReference>
<dbReference type="Proteomes" id="UP000775877">
    <property type="component" value="Unassembled WGS sequence"/>
</dbReference>
<dbReference type="Gene3D" id="2.160.20.10">
    <property type="entry name" value="Single-stranded right-handed beta-helix, Pectin lyase-like"/>
    <property type="match status" value="1"/>
</dbReference>
<evidence type="ECO:0000313" key="1">
    <source>
        <dbReference type="EMBL" id="MCA9381171.1"/>
    </source>
</evidence>
<dbReference type="EMBL" id="JAGQLJ010000056">
    <property type="protein sequence ID" value="MCA9381171.1"/>
    <property type="molecule type" value="Genomic_DNA"/>
</dbReference>
<proteinExistence type="predicted"/>
<dbReference type="AlphaFoldDB" id="A0A955IBA3"/>
<protein>
    <recommendedName>
        <fullName evidence="3">Pectinesterase catalytic domain-containing protein</fullName>
    </recommendedName>
</protein>
<sequence length="356" mass="37742">MTCKNTDSPVTDYTVASDGSGDYTSVQAAIDAAMSNGGNATVWLKNGNYVENLTFYSGINIVGSSGLGDLGDVQITGTHIPPLSGHVILRNIRWNSSDYILYSEKPGTSHITFIDALLNVTNGYTCYLPYWNGAEGGVLEFEDINAGLPNQSQDGGIYNPYGGAQVFLYNAGIGMGKEQEMHVSGQMAMLAGSINCPFHLDSGAILECDSSLILGGMIFGGNSEARISNSRITNDSGASIIMESIGKIELSSCVIDCYNNPTITGNSKGELKISGCTFPKNTNISENASPQITGSLKVGCLEVSPGQVKVFSSLGPPTSKAPKGSLYLRTDGLSSKTRLYINIDGEYEWTPVLTEK</sequence>
<accession>A0A955IBA3</accession>
<name>A0A955IBA3_9BACT</name>
<evidence type="ECO:0008006" key="3">
    <source>
        <dbReference type="Google" id="ProtNLM"/>
    </source>
</evidence>
<reference evidence="1" key="2">
    <citation type="journal article" date="2021" name="Microbiome">
        <title>Successional dynamics and alternative stable states in a saline activated sludge microbial community over 9 years.</title>
        <authorList>
            <person name="Wang Y."/>
            <person name="Ye J."/>
            <person name="Ju F."/>
            <person name="Liu L."/>
            <person name="Boyd J.A."/>
            <person name="Deng Y."/>
            <person name="Parks D.H."/>
            <person name="Jiang X."/>
            <person name="Yin X."/>
            <person name="Woodcroft B.J."/>
            <person name="Tyson G.W."/>
            <person name="Hugenholtz P."/>
            <person name="Polz M.F."/>
            <person name="Zhang T."/>
        </authorList>
    </citation>
    <scope>NUCLEOTIDE SEQUENCE</scope>
    <source>
        <strain evidence="1">HKST-UBA13</strain>
    </source>
</reference>
<reference evidence="1" key="1">
    <citation type="submission" date="2020-04" db="EMBL/GenBank/DDBJ databases">
        <authorList>
            <person name="Zhang T."/>
        </authorList>
    </citation>
    <scope>NUCLEOTIDE SEQUENCE</scope>
    <source>
        <strain evidence="1">HKST-UBA13</strain>
    </source>
</reference>
<evidence type="ECO:0000313" key="2">
    <source>
        <dbReference type="Proteomes" id="UP000775877"/>
    </source>
</evidence>
<dbReference type="SUPFAM" id="SSF51126">
    <property type="entry name" value="Pectin lyase-like"/>
    <property type="match status" value="1"/>
</dbReference>
<organism evidence="1 2">
    <name type="scientific">Candidatus Dojkabacteria bacterium</name>
    <dbReference type="NCBI Taxonomy" id="2099670"/>
    <lineage>
        <taxon>Bacteria</taxon>
        <taxon>Candidatus Dojkabacteria</taxon>
    </lineage>
</organism>
<gene>
    <name evidence="1" type="ORF">KC678_02810</name>
</gene>
<comment type="caution">
    <text evidence="1">The sequence shown here is derived from an EMBL/GenBank/DDBJ whole genome shotgun (WGS) entry which is preliminary data.</text>
</comment>
<dbReference type="InterPro" id="IPR011050">
    <property type="entry name" value="Pectin_lyase_fold/virulence"/>
</dbReference>